<accession>A0A1G1WLI4</accession>
<dbReference type="GO" id="GO:0016857">
    <property type="term" value="F:racemase and epimerase activity, acting on carbohydrates and derivatives"/>
    <property type="evidence" value="ECO:0007669"/>
    <property type="project" value="InterPro"/>
</dbReference>
<reference evidence="3 4" key="1">
    <citation type="journal article" date="2016" name="Nat. Commun.">
        <title>Thousands of microbial genomes shed light on interconnected biogeochemical processes in an aquifer system.</title>
        <authorList>
            <person name="Anantharaman K."/>
            <person name="Brown C.T."/>
            <person name="Hug L.A."/>
            <person name="Sharon I."/>
            <person name="Castelle C.J."/>
            <person name="Probst A.J."/>
            <person name="Thomas B.C."/>
            <person name="Singh A."/>
            <person name="Wilkins M.J."/>
            <person name="Karaoz U."/>
            <person name="Brodie E.L."/>
            <person name="Williams K.H."/>
            <person name="Hubbard S.S."/>
            <person name="Banfield J.F."/>
        </authorList>
    </citation>
    <scope>NUCLEOTIDE SEQUENCE [LARGE SCALE GENOMIC DNA]</scope>
</reference>
<dbReference type="PANTHER" id="PTHR11749">
    <property type="entry name" value="RIBULOSE-5-PHOSPHATE-3-EPIMERASE"/>
    <property type="match status" value="1"/>
</dbReference>
<dbReference type="GO" id="GO:0005975">
    <property type="term" value="P:carbohydrate metabolic process"/>
    <property type="evidence" value="ECO:0007669"/>
    <property type="project" value="InterPro"/>
</dbReference>
<organism evidence="3 4">
    <name type="scientific">Candidatus Woykebacteria bacterium RIFCSPHIGHO2_02_FULL_43_16b</name>
    <dbReference type="NCBI Taxonomy" id="1802601"/>
    <lineage>
        <taxon>Bacteria</taxon>
        <taxon>Candidatus Woykeibacteriota</taxon>
    </lineage>
</organism>
<dbReference type="SUPFAM" id="SSF51366">
    <property type="entry name" value="Ribulose-phoshate binding barrel"/>
    <property type="match status" value="1"/>
</dbReference>
<evidence type="ECO:0000313" key="3">
    <source>
        <dbReference type="EMBL" id="OGY28608.1"/>
    </source>
</evidence>
<dbReference type="GO" id="GO:0046872">
    <property type="term" value="F:metal ion binding"/>
    <property type="evidence" value="ECO:0007669"/>
    <property type="project" value="UniProtKB-KW"/>
</dbReference>
<dbReference type="InterPro" id="IPR011060">
    <property type="entry name" value="RibuloseP-bd_barrel"/>
</dbReference>
<dbReference type="EMBL" id="MHCX01000047">
    <property type="protein sequence ID" value="OGY28608.1"/>
    <property type="molecule type" value="Genomic_DNA"/>
</dbReference>
<evidence type="ECO:0008006" key="5">
    <source>
        <dbReference type="Google" id="ProtNLM"/>
    </source>
</evidence>
<dbReference type="Proteomes" id="UP000177821">
    <property type="component" value="Unassembled WGS sequence"/>
</dbReference>
<evidence type="ECO:0000256" key="2">
    <source>
        <dbReference type="ARBA" id="ARBA00023235"/>
    </source>
</evidence>
<dbReference type="AlphaFoldDB" id="A0A1G1WLI4"/>
<gene>
    <name evidence="3" type="ORF">A3J50_02660</name>
</gene>
<protein>
    <recommendedName>
        <fullName evidence="5">Ribulose-phosphate 3-epimerase</fullName>
    </recommendedName>
</protein>
<evidence type="ECO:0000256" key="1">
    <source>
        <dbReference type="ARBA" id="ARBA00022723"/>
    </source>
</evidence>
<sequence>MVTIIPAVLALTEQEYRVELKKASLVGNTIHVDIVDGKFSDTLTVGLDVIKKVKTKRALEAHLMVVRPSEYVGDLIKLGFKRVILPLEPREPLTGSIALLRQANLSIGLSLNPQTPLSEIGNLFEEVDQITLLGVNPGFSGQDMISEVYKKIESLVNLVPPGVKIEVDGGVTEDNAQQLVDAGADILAIGSHLVNSLDPRKQLEKILASLN</sequence>
<dbReference type="InterPro" id="IPR013785">
    <property type="entry name" value="Aldolase_TIM"/>
</dbReference>
<dbReference type="InterPro" id="IPR000056">
    <property type="entry name" value="Ribul_P_3_epim-like"/>
</dbReference>
<name>A0A1G1WLI4_9BACT</name>
<keyword evidence="1" id="KW-0479">Metal-binding</keyword>
<evidence type="ECO:0000313" key="4">
    <source>
        <dbReference type="Proteomes" id="UP000177821"/>
    </source>
</evidence>
<comment type="caution">
    <text evidence="3">The sequence shown here is derived from an EMBL/GenBank/DDBJ whole genome shotgun (WGS) entry which is preliminary data.</text>
</comment>
<dbReference type="Gene3D" id="3.20.20.70">
    <property type="entry name" value="Aldolase class I"/>
    <property type="match status" value="1"/>
</dbReference>
<proteinExistence type="predicted"/>
<keyword evidence="2" id="KW-0413">Isomerase</keyword>
<dbReference type="Pfam" id="PF00834">
    <property type="entry name" value="Ribul_P_3_epim"/>
    <property type="match status" value="1"/>
</dbReference>